<dbReference type="Proteomes" id="UP000623129">
    <property type="component" value="Unassembled WGS sequence"/>
</dbReference>
<keyword evidence="3" id="KW-1185">Reference proteome</keyword>
<comment type="caution">
    <text evidence="2">The sequence shown here is derived from an EMBL/GenBank/DDBJ whole genome shotgun (WGS) entry which is preliminary data.</text>
</comment>
<dbReference type="AlphaFoldDB" id="A0A833R0L1"/>
<dbReference type="OrthoDB" id="767438at2759"/>
<dbReference type="Pfam" id="PF12043">
    <property type="entry name" value="DUF3527"/>
    <property type="match status" value="1"/>
</dbReference>
<dbReference type="EMBL" id="SWLB01000016">
    <property type="protein sequence ID" value="KAF3328103.1"/>
    <property type="molecule type" value="Genomic_DNA"/>
</dbReference>
<dbReference type="PANTHER" id="PTHR31390">
    <property type="entry name" value="EXPRESSED PROTEIN"/>
    <property type="match status" value="1"/>
</dbReference>
<feature type="region of interest" description="Disordered" evidence="1">
    <location>
        <begin position="1"/>
        <end position="31"/>
    </location>
</feature>
<evidence type="ECO:0000313" key="2">
    <source>
        <dbReference type="EMBL" id="KAF3328103.1"/>
    </source>
</evidence>
<name>A0A833R0L1_9POAL</name>
<evidence type="ECO:0000313" key="3">
    <source>
        <dbReference type="Proteomes" id="UP000623129"/>
    </source>
</evidence>
<dbReference type="InterPro" id="IPR021916">
    <property type="entry name" value="DUF3527"/>
</dbReference>
<accession>A0A833R0L1</accession>
<gene>
    <name evidence="2" type="ORF">FCM35_KLT06709</name>
</gene>
<reference evidence="2" key="1">
    <citation type="submission" date="2020-01" db="EMBL/GenBank/DDBJ databases">
        <title>Genome sequence of Kobresia littledalei, the first chromosome-level genome in the family Cyperaceae.</title>
        <authorList>
            <person name="Qu G."/>
        </authorList>
    </citation>
    <scope>NUCLEOTIDE SEQUENCE</scope>
    <source>
        <strain evidence="2">C.B.Clarke</strain>
        <tissue evidence="2">Leaf</tissue>
    </source>
</reference>
<organism evidence="2 3">
    <name type="scientific">Carex littledalei</name>
    <dbReference type="NCBI Taxonomy" id="544730"/>
    <lineage>
        <taxon>Eukaryota</taxon>
        <taxon>Viridiplantae</taxon>
        <taxon>Streptophyta</taxon>
        <taxon>Embryophyta</taxon>
        <taxon>Tracheophyta</taxon>
        <taxon>Spermatophyta</taxon>
        <taxon>Magnoliopsida</taxon>
        <taxon>Liliopsida</taxon>
        <taxon>Poales</taxon>
        <taxon>Cyperaceae</taxon>
        <taxon>Cyperoideae</taxon>
        <taxon>Cariceae</taxon>
        <taxon>Carex</taxon>
        <taxon>Carex subgen. Euthyceras</taxon>
    </lineage>
</organism>
<protein>
    <submittedName>
        <fullName evidence="2">Uncharacterized protein</fullName>
    </submittedName>
</protein>
<feature type="region of interest" description="Disordered" evidence="1">
    <location>
        <begin position="141"/>
        <end position="164"/>
    </location>
</feature>
<proteinExistence type="predicted"/>
<dbReference type="PANTHER" id="PTHR31390:SF2">
    <property type="entry name" value="EXPRESSED PROTEIN"/>
    <property type="match status" value="1"/>
</dbReference>
<evidence type="ECO:0000256" key="1">
    <source>
        <dbReference type="SAM" id="MobiDB-lite"/>
    </source>
</evidence>
<feature type="compositionally biased region" description="Low complexity" evidence="1">
    <location>
        <begin position="149"/>
        <end position="164"/>
    </location>
</feature>
<sequence>MHLETHARCWEDDHNSTSYSECGGPENEEKHQIPNQNLHKIISLNQNSNPEKIHCKIPIIFEKELLQPYNYNPDLTFLEIIIKGLKNQRAHCINDLDDFSKNLVLDWTEAFLKARMQPKFPIELKPASMVTIPNKRQESQIAAYSKKNSSTSSYPSSSSTNSTSFCTSTDIGLLRRVWHNGLPHFQFSTDGPDRVFVANPTKVKSEKDLALDYIYLFHEVGNTKKESTSRFLGNMRVSSSFVLNPNGSNCIETEFVLFGSKEDYDQEMQNPCSSLVKNKGLIRKVAEMLKPSSPLPRYTHKSSKSILCKTSTIEGDIIGNKQSGSTCSITCENFPTNHELATIIVRDSENSAVKKEPVIGGWGLKILQKIETRKNSSSRRKINVLVPKGFHGGPAGPNAGPASLRERWSSGGCDCGGWDAGCPITVFSNGNESGASPHGESHESGPDNLFIEVSVQTFSRPNSVLQGIRHDEPVLKLVVVGENAFMVYFPSNLSMLQCFSIAVAMVHAQTPDLYPKL</sequence>
<feature type="compositionally biased region" description="Basic and acidic residues" evidence="1">
    <location>
        <begin position="1"/>
        <end position="15"/>
    </location>
</feature>